<proteinExistence type="predicted"/>
<sequence>MNPPYIHAIAVACTHSRQLRQGQIAVQLLVGEDALSVSQTPGTNLQTPPSHKRALAPNSPSSSQPQFVMQDLWTADPWELIDQCRPTARNAIHRLEGLSLGGRAIAQMVLSLQALAGEEAVKRLHVLLHVNEDQEEEMVAELQQHKWFGLSPEHVLMVMAQRRPSGLRFNTEDLAFLPDAEPGGTAAWAAGSVGTSTTSDPHQQGPRTFGTGHAMVQLGWAGHAYTIGPEGLHQPVHLSVLELLQSHKIQ</sequence>
<organism evidence="2 3">
    <name type="scientific">Dunaliella salina</name>
    <name type="common">Green alga</name>
    <name type="synonym">Protococcus salinus</name>
    <dbReference type="NCBI Taxonomy" id="3046"/>
    <lineage>
        <taxon>Eukaryota</taxon>
        <taxon>Viridiplantae</taxon>
        <taxon>Chlorophyta</taxon>
        <taxon>core chlorophytes</taxon>
        <taxon>Chlorophyceae</taxon>
        <taxon>CS clade</taxon>
        <taxon>Chlamydomonadales</taxon>
        <taxon>Dunaliellaceae</taxon>
        <taxon>Dunaliella</taxon>
    </lineage>
</organism>
<name>A0ABQ7FVM0_DUNSA</name>
<keyword evidence="3" id="KW-1185">Reference proteome</keyword>
<protein>
    <submittedName>
        <fullName evidence="2">Uncharacterized protein</fullName>
    </submittedName>
</protein>
<evidence type="ECO:0000313" key="3">
    <source>
        <dbReference type="Proteomes" id="UP000815325"/>
    </source>
</evidence>
<gene>
    <name evidence="2" type="ORF">DUNSADRAFT_4543</name>
</gene>
<evidence type="ECO:0000256" key="1">
    <source>
        <dbReference type="SAM" id="MobiDB-lite"/>
    </source>
</evidence>
<accession>A0ABQ7FVM0</accession>
<dbReference type="Proteomes" id="UP000815325">
    <property type="component" value="Unassembled WGS sequence"/>
</dbReference>
<dbReference type="EMBL" id="MU071285">
    <property type="protein sequence ID" value="KAF5826152.1"/>
    <property type="molecule type" value="Genomic_DNA"/>
</dbReference>
<comment type="caution">
    <text evidence="2">The sequence shown here is derived from an EMBL/GenBank/DDBJ whole genome shotgun (WGS) entry which is preliminary data.</text>
</comment>
<feature type="region of interest" description="Disordered" evidence="1">
    <location>
        <begin position="38"/>
        <end position="65"/>
    </location>
</feature>
<reference evidence="2" key="1">
    <citation type="submission" date="2017-08" db="EMBL/GenBank/DDBJ databases">
        <authorList>
            <person name="Polle J.E."/>
            <person name="Barry K."/>
            <person name="Cushman J."/>
            <person name="Schmutz J."/>
            <person name="Tran D."/>
            <person name="Hathwaick L.T."/>
            <person name="Yim W.C."/>
            <person name="Jenkins J."/>
            <person name="Mckie-Krisberg Z.M."/>
            <person name="Prochnik S."/>
            <person name="Lindquist E."/>
            <person name="Dockter R.B."/>
            <person name="Adam C."/>
            <person name="Molina H."/>
            <person name="Bunkerborg J."/>
            <person name="Jin E."/>
            <person name="Buchheim M."/>
            <person name="Magnuson J."/>
        </authorList>
    </citation>
    <scope>NUCLEOTIDE SEQUENCE</scope>
    <source>
        <strain evidence="2">CCAP 19/18</strain>
    </source>
</reference>
<evidence type="ECO:0000313" key="2">
    <source>
        <dbReference type="EMBL" id="KAF5826152.1"/>
    </source>
</evidence>
<feature type="compositionally biased region" description="Polar residues" evidence="1">
    <location>
        <begin position="38"/>
        <end position="49"/>
    </location>
</feature>